<dbReference type="RefSeq" id="WP_188582108.1">
    <property type="nucleotide sequence ID" value="NZ_BMDZ01000082.1"/>
</dbReference>
<dbReference type="Pfam" id="PF07484">
    <property type="entry name" value="Collar"/>
    <property type="match status" value="1"/>
</dbReference>
<accession>A0ABQ1J3E9</accession>
<dbReference type="EMBL" id="BMDZ01000082">
    <property type="protein sequence ID" value="GGB59000.1"/>
    <property type="molecule type" value="Genomic_DNA"/>
</dbReference>
<name>A0ABQ1J3E9_9PROT</name>
<evidence type="ECO:0000259" key="1">
    <source>
        <dbReference type="Pfam" id="PF07484"/>
    </source>
</evidence>
<comment type="caution">
    <text evidence="2">The sequence shown here is derived from an EMBL/GenBank/DDBJ whole genome shotgun (WGS) entry which is preliminary data.</text>
</comment>
<evidence type="ECO:0000313" key="3">
    <source>
        <dbReference type="Proteomes" id="UP000603352"/>
    </source>
</evidence>
<dbReference type="SUPFAM" id="SSF88874">
    <property type="entry name" value="Receptor-binding domain of short tail fibre protein gp12"/>
    <property type="match status" value="1"/>
</dbReference>
<dbReference type="InterPro" id="IPR037053">
    <property type="entry name" value="Phage_tail_collar_dom_sf"/>
</dbReference>
<dbReference type="InterPro" id="IPR011083">
    <property type="entry name" value="Phage_tail_collar_dom"/>
</dbReference>
<keyword evidence="3" id="KW-1185">Reference proteome</keyword>
<proteinExistence type="predicted"/>
<reference evidence="3" key="1">
    <citation type="journal article" date="2019" name="Int. J. Syst. Evol. Microbiol.">
        <title>The Global Catalogue of Microorganisms (GCM) 10K type strain sequencing project: providing services to taxonomists for standard genome sequencing and annotation.</title>
        <authorList>
            <consortium name="The Broad Institute Genomics Platform"/>
            <consortium name="The Broad Institute Genome Sequencing Center for Infectious Disease"/>
            <person name="Wu L."/>
            <person name="Ma J."/>
        </authorList>
    </citation>
    <scope>NUCLEOTIDE SEQUENCE [LARGE SCALE GENOMIC DNA]</scope>
    <source>
        <strain evidence="3">CGMCC 1.10188</strain>
    </source>
</reference>
<evidence type="ECO:0000313" key="2">
    <source>
        <dbReference type="EMBL" id="GGB59000.1"/>
    </source>
</evidence>
<dbReference type="Proteomes" id="UP000603352">
    <property type="component" value="Unassembled WGS sequence"/>
</dbReference>
<organism evidence="2 3">
    <name type="scientific">Tistrella bauzanensis</name>
    <dbReference type="NCBI Taxonomy" id="657419"/>
    <lineage>
        <taxon>Bacteria</taxon>
        <taxon>Pseudomonadati</taxon>
        <taxon>Pseudomonadota</taxon>
        <taxon>Alphaproteobacteria</taxon>
        <taxon>Geminicoccales</taxon>
        <taxon>Geminicoccaceae</taxon>
        <taxon>Tistrella</taxon>
    </lineage>
</organism>
<gene>
    <name evidence="2" type="ORF">GCM10011505_44740</name>
</gene>
<dbReference type="Gene3D" id="3.90.1340.10">
    <property type="entry name" value="Phage tail collar domain"/>
    <property type="match status" value="1"/>
</dbReference>
<feature type="domain" description="Phage tail collar" evidence="1">
    <location>
        <begin position="6"/>
        <end position="61"/>
    </location>
</feature>
<sequence length="186" mass="19489">MDGFLGEIRMFAGPYAPEDWALCAGQVLTISGNEALYSLLGTTYGGDGVTNFALPDLRGRLAVHAGQQPGMPINHPRGQKFGTETVTLTEATMPTHSHAMMAVTQSSTSEAPEGLMLGINVPTPSFPTFSGVFNTTAPVSTPASNTGSMAEEMIGSEGAGLAHYNLMPTLVINFIIALQGSYPVRP</sequence>
<protein>
    <submittedName>
        <fullName evidence="2">Tail protein</fullName>
    </submittedName>
</protein>